<dbReference type="AlphaFoldDB" id="A0A382LVN7"/>
<sequence length="53" mass="5938">DYQVLLTSVEHVLTQIEKTGQKLQISQDRSQKGQVFCTLTQPQFPAANISCSE</sequence>
<evidence type="ECO:0000313" key="1">
    <source>
        <dbReference type="EMBL" id="SVC39397.1"/>
    </source>
</evidence>
<organism evidence="1">
    <name type="scientific">marine metagenome</name>
    <dbReference type="NCBI Taxonomy" id="408172"/>
    <lineage>
        <taxon>unclassified sequences</taxon>
        <taxon>metagenomes</taxon>
        <taxon>ecological metagenomes</taxon>
    </lineage>
</organism>
<gene>
    <name evidence="1" type="ORF">METZ01_LOCUS292251</name>
</gene>
<protein>
    <submittedName>
        <fullName evidence="1">Uncharacterized protein</fullName>
    </submittedName>
</protein>
<accession>A0A382LVN7</accession>
<proteinExistence type="predicted"/>
<reference evidence="1" key="1">
    <citation type="submission" date="2018-05" db="EMBL/GenBank/DDBJ databases">
        <authorList>
            <person name="Lanie J.A."/>
            <person name="Ng W.-L."/>
            <person name="Kazmierczak K.M."/>
            <person name="Andrzejewski T.M."/>
            <person name="Davidsen T.M."/>
            <person name="Wayne K.J."/>
            <person name="Tettelin H."/>
            <person name="Glass J.I."/>
            <person name="Rusch D."/>
            <person name="Podicherti R."/>
            <person name="Tsui H.-C.T."/>
            <person name="Winkler M.E."/>
        </authorList>
    </citation>
    <scope>NUCLEOTIDE SEQUENCE</scope>
</reference>
<name>A0A382LVN7_9ZZZZ</name>
<feature type="non-terminal residue" evidence="1">
    <location>
        <position position="1"/>
    </location>
</feature>
<dbReference type="EMBL" id="UINC01088830">
    <property type="protein sequence ID" value="SVC39397.1"/>
    <property type="molecule type" value="Genomic_DNA"/>
</dbReference>